<evidence type="ECO:0000256" key="2">
    <source>
        <dbReference type="SAM" id="MobiDB-lite"/>
    </source>
</evidence>
<feature type="compositionally biased region" description="Basic and acidic residues" evidence="2">
    <location>
        <begin position="515"/>
        <end position="529"/>
    </location>
</feature>
<reference evidence="3 4" key="1">
    <citation type="submission" date="2017-12" db="EMBL/GenBank/DDBJ databases">
        <authorList>
            <person name="Pombert J.-F."/>
            <person name="Haag K.L."/>
            <person name="Ebert D."/>
        </authorList>
    </citation>
    <scope>NUCLEOTIDE SEQUENCE [LARGE SCALE GENOMIC DNA]</scope>
    <source>
        <strain evidence="3">BE-OM-2</strain>
    </source>
</reference>
<feature type="coiled-coil region" evidence="1">
    <location>
        <begin position="481"/>
        <end position="508"/>
    </location>
</feature>
<feature type="non-terminal residue" evidence="3">
    <location>
        <position position="644"/>
    </location>
</feature>
<keyword evidence="4" id="KW-1185">Reference proteome</keyword>
<dbReference type="VEuPathDB" id="MicrosporidiaDB:CWI39_1408p0020"/>
<evidence type="ECO:0000256" key="1">
    <source>
        <dbReference type="SAM" id="Coils"/>
    </source>
</evidence>
<dbReference type="AlphaFoldDB" id="A0A4Q9KXC0"/>
<organism evidence="3 4">
    <name type="scientific">Hamiltosporidium magnivora</name>
    <dbReference type="NCBI Taxonomy" id="148818"/>
    <lineage>
        <taxon>Eukaryota</taxon>
        <taxon>Fungi</taxon>
        <taxon>Fungi incertae sedis</taxon>
        <taxon>Microsporidia</taxon>
        <taxon>Dubosqiidae</taxon>
        <taxon>Hamiltosporidium</taxon>
    </lineage>
</organism>
<name>A0A4Q9KXC0_9MICR</name>
<dbReference type="Proteomes" id="UP000291404">
    <property type="component" value="Unassembled WGS sequence"/>
</dbReference>
<gene>
    <name evidence="3" type="ORF">CWI36_1935p0020</name>
</gene>
<dbReference type="VEuPathDB" id="MicrosporidiaDB:CWI36_1935p0020"/>
<comment type="caution">
    <text evidence="3">The sequence shown here is derived from an EMBL/GenBank/DDBJ whole genome shotgun (WGS) entry which is preliminary data.</text>
</comment>
<keyword evidence="1" id="KW-0175">Coiled coil</keyword>
<feature type="region of interest" description="Disordered" evidence="2">
    <location>
        <begin position="512"/>
        <end position="547"/>
    </location>
</feature>
<feature type="coiled-coil region" evidence="1">
    <location>
        <begin position="343"/>
        <end position="398"/>
    </location>
</feature>
<sequence length="644" mass="76285">MTNKDSIRELLIAVEDLKSIYPLQKEINLMNPKYNQEEMKIFVSGVLEVVSELEKENFTFLYLHNIFKLLCENLMNLKGIFSEYLKVVNFYYKFCVSDSQKMFELYKNLIFATLEITKNTFLPKGYPKLCVEDANSLIILYISMAEYFYKLECFADSFYLLQRASELFSVVGSLPPKEFTVKYFILLFNIFMKSDCFFNALNALHKLCSFTGEIYVSSLKFDTFYSEFIDLVEITRKKNEGNVFGSLFYNLQPVDLQNIVKVVEESMAVKVEDGIYCDFSFEKEKWNFIFENLGKNIQLNEENLEILSFCRFKNVIHKKEKNLLFLEKIGDFKSVSKIIYSVIEELKEKKIKKTIEIEESVKEKITNQEISDHKEEELEGLDMEIKLLENKIKEEIILQKENIPQEKTEKNVKNQKIRTKRKPIRTSNFIKFYKMFRISIHQIFKDIKLNNEDKNYKIRNLIRKREFEEKEHKNLEFYKQIGEIKETVEILKNKLDEKLRNAKVQEDITVSVMQKEQEKPKERSWRSKEVSPNQDTSTNSKPPIFIPKKTLSSSIPIHREYQPKSVNRNIPTFEDFIATQKSTEKSSEKEVMFTDKPNVYLHRYYNEKFGCTETLEVLKKLAQSEMGKDVKSEENGERRRIATC</sequence>
<protein>
    <submittedName>
        <fullName evidence="3">Uncharacterized protein</fullName>
    </submittedName>
</protein>
<feature type="compositionally biased region" description="Polar residues" evidence="2">
    <location>
        <begin position="530"/>
        <end position="541"/>
    </location>
</feature>
<evidence type="ECO:0000313" key="4">
    <source>
        <dbReference type="Proteomes" id="UP000291404"/>
    </source>
</evidence>
<dbReference type="EMBL" id="PITI01001935">
    <property type="protein sequence ID" value="TBT99553.1"/>
    <property type="molecule type" value="Genomic_DNA"/>
</dbReference>
<evidence type="ECO:0000313" key="3">
    <source>
        <dbReference type="EMBL" id="TBT99553.1"/>
    </source>
</evidence>
<proteinExistence type="predicted"/>
<accession>A0A4Q9KXC0</accession>